<dbReference type="InterPro" id="IPR011256">
    <property type="entry name" value="Reg_factor_effector_dom_sf"/>
</dbReference>
<keyword evidence="6" id="KW-1185">Reference proteome</keyword>
<keyword evidence="1" id="KW-0805">Transcription regulation</keyword>
<dbReference type="Proteomes" id="UP000519439">
    <property type="component" value="Unassembled WGS sequence"/>
</dbReference>
<dbReference type="InterPro" id="IPR050908">
    <property type="entry name" value="SmbC-like"/>
</dbReference>
<proteinExistence type="predicted"/>
<reference evidence="5 6" key="1">
    <citation type="submission" date="2020-08" db="EMBL/GenBank/DDBJ databases">
        <title>Genomic Encyclopedia of Type Strains, Phase IV (KMG-IV): sequencing the most valuable type-strain genomes for metagenomic binning, comparative biology and taxonomic classification.</title>
        <authorList>
            <person name="Goeker M."/>
        </authorList>
    </citation>
    <scope>NUCLEOTIDE SEQUENCE [LARGE SCALE GENOMIC DNA]</scope>
    <source>
        <strain evidence="5 6">DSM 15743</strain>
    </source>
</reference>
<protein>
    <submittedName>
        <fullName evidence="5">AraC family transcriptional regulator</fullName>
    </submittedName>
</protein>
<dbReference type="SMART" id="SM00342">
    <property type="entry name" value="HTH_ARAC"/>
    <property type="match status" value="1"/>
</dbReference>
<dbReference type="Pfam" id="PF06445">
    <property type="entry name" value="GyrI-like"/>
    <property type="match status" value="1"/>
</dbReference>
<feature type="domain" description="HTH araC/xylS-type" evidence="4">
    <location>
        <begin position="14"/>
        <end position="113"/>
    </location>
</feature>
<accession>A0A7W6N8X0</accession>
<dbReference type="SUPFAM" id="SSF55136">
    <property type="entry name" value="Probable bacterial effector-binding domain"/>
    <property type="match status" value="1"/>
</dbReference>
<dbReference type="PROSITE" id="PS01124">
    <property type="entry name" value="HTH_ARAC_FAMILY_2"/>
    <property type="match status" value="1"/>
</dbReference>
<dbReference type="PANTHER" id="PTHR40055">
    <property type="entry name" value="TRANSCRIPTIONAL REGULATOR YGIV-RELATED"/>
    <property type="match status" value="1"/>
</dbReference>
<evidence type="ECO:0000256" key="3">
    <source>
        <dbReference type="ARBA" id="ARBA00023163"/>
    </source>
</evidence>
<keyword evidence="3" id="KW-0804">Transcription</keyword>
<dbReference type="Pfam" id="PF12833">
    <property type="entry name" value="HTH_18"/>
    <property type="match status" value="1"/>
</dbReference>
<dbReference type="RefSeq" id="WP_027316546.1">
    <property type="nucleotide sequence ID" value="NZ_JACIDC010000008.1"/>
</dbReference>
<dbReference type="GO" id="GO:0043565">
    <property type="term" value="F:sequence-specific DNA binding"/>
    <property type="evidence" value="ECO:0007669"/>
    <property type="project" value="InterPro"/>
</dbReference>
<dbReference type="InterPro" id="IPR018060">
    <property type="entry name" value="HTH_AraC"/>
</dbReference>
<keyword evidence="2" id="KW-0238">DNA-binding</keyword>
<evidence type="ECO:0000313" key="6">
    <source>
        <dbReference type="Proteomes" id="UP000519439"/>
    </source>
</evidence>
<dbReference type="Gene3D" id="3.20.80.10">
    <property type="entry name" value="Regulatory factor, effector binding domain"/>
    <property type="match status" value="1"/>
</dbReference>
<dbReference type="InterPro" id="IPR010499">
    <property type="entry name" value="AraC_E-bd"/>
</dbReference>
<evidence type="ECO:0000256" key="2">
    <source>
        <dbReference type="ARBA" id="ARBA00023125"/>
    </source>
</evidence>
<evidence type="ECO:0000313" key="5">
    <source>
        <dbReference type="EMBL" id="MBB4040848.1"/>
    </source>
</evidence>
<dbReference type="InterPro" id="IPR029442">
    <property type="entry name" value="GyrI-like"/>
</dbReference>
<dbReference type="Gene3D" id="1.10.10.60">
    <property type="entry name" value="Homeodomain-like"/>
    <property type="match status" value="2"/>
</dbReference>
<sequence length="293" mass="33617">MKPESLVRYHTRMQRVLAYIDEHLEQDLTVEMLSGVAAFSKHHFHRQFSSFFGIGVYRYIQLLRLKRASYRLAFRDREPVIQIALDSGYEGPEAFARAFKQRTKQTPSAFREEPHWAPWHDIHEQLNRARSLTMQTRFHADQVQIVNFPATPVAILEHRGDPRTIGDSIRRFIAWRKANGVTPRTSKTFNVLHSDPDDTPPDEFRLGLCAATEKVDANDDGIVAGMIPAGRCAVLRLKGSSDDLSPAVSYLYGEWLPKSGEELRDFPVFAERVTFFPDLPEHEAITDLFLPLR</sequence>
<comment type="caution">
    <text evidence="5">The sequence shown here is derived from an EMBL/GenBank/DDBJ whole genome shotgun (WGS) entry which is preliminary data.</text>
</comment>
<dbReference type="InterPro" id="IPR018062">
    <property type="entry name" value="HTH_AraC-typ_CS"/>
</dbReference>
<gene>
    <name evidence="5" type="ORF">GGR34_002507</name>
</gene>
<name>A0A7W6N8X0_9HYPH</name>
<dbReference type="SUPFAM" id="SSF46689">
    <property type="entry name" value="Homeodomain-like"/>
    <property type="match status" value="2"/>
</dbReference>
<dbReference type="SMART" id="SM00871">
    <property type="entry name" value="AraC_E_bind"/>
    <property type="match status" value="1"/>
</dbReference>
<dbReference type="EMBL" id="JACIDC010000008">
    <property type="protein sequence ID" value="MBB4040848.1"/>
    <property type="molecule type" value="Genomic_DNA"/>
</dbReference>
<evidence type="ECO:0000256" key="1">
    <source>
        <dbReference type="ARBA" id="ARBA00023015"/>
    </source>
</evidence>
<dbReference type="PROSITE" id="PS00041">
    <property type="entry name" value="HTH_ARAC_FAMILY_1"/>
    <property type="match status" value="1"/>
</dbReference>
<dbReference type="PANTHER" id="PTHR40055:SF1">
    <property type="entry name" value="TRANSCRIPTIONAL REGULATOR YGIV-RELATED"/>
    <property type="match status" value="1"/>
</dbReference>
<dbReference type="AlphaFoldDB" id="A0A7W6N8X0"/>
<organism evidence="5 6">
    <name type="scientific">Microvirga flocculans</name>
    <dbReference type="NCBI Taxonomy" id="217168"/>
    <lineage>
        <taxon>Bacteria</taxon>
        <taxon>Pseudomonadati</taxon>
        <taxon>Pseudomonadota</taxon>
        <taxon>Alphaproteobacteria</taxon>
        <taxon>Hyphomicrobiales</taxon>
        <taxon>Methylobacteriaceae</taxon>
        <taxon>Microvirga</taxon>
    </lineage>
</organism>
<evidence type="ECO:0000259" key="4">
    <source>
        <dbReference type="PROSITE" id="PS01124"/>
    </source>
</evidence>
<dbReference type="InterPro" id="IPR009057">
    <property type="entry name" value="Homeodomain-like_sf"/>
</dbReference>
<dbReference type="GO" id="GO:0003700">
    <property type="term" value="F:DNA-binding transcription factor activity"/>
    <property type="evidence" value="ECO:0007669"/>
    <property type="project" value="InterPro"/>
</dbReference>